<organism evidence="1 2">
    <name type="scientific">Vibrio phage VpV262</name>
    <dbReference type="NCBI Taxonomy" id="2907796"/>
    <lineage>
        <taxon>Viruses</taxon>
        <taxon>Duplodnaviria</taxon>
        <taxon>Heunggongvirae</taxon>
        <taxon>Uroviricota</taxon>
        <taxon>Caudoviricetes</taxon>
        <taxon>Zobellviridae</taxon>
        <taxon>Vipivirus</taxon>
        <taxon>Vipivirus canadense</taxon>
    </lineage>
</organism>
<keyword evidence="2" id="KW-1185">Reference proteome</keyword>
<evidence type="ECO:0000313" key="2">
    <source>
        <dbReference type="Proteomes" id="UP000001794"/>
    </source>
</evidence>
<protein>
    <submittedName>
        <fullName evidence="1">Uncharacterized protein</fullName>
    </submittedName>
</protein>
<name>Q8LT77_9CAUD</name>
<dbReference type="Proteomes" id="UP000001794">
    <property type="component" value="Segment"/>
</dbReference>
<dbReference type="KEGG" id="vg:956040"/>
<dbReference type="RefSeq" id="NP_640286.1">
    <property type="nucleotide sequence ID" value="NC_003907.2"/>
</dbReference>
<sequence>MSNAIQRVHDYMVAREDERVDVHDIAKATGLKLNTVRTCVYQLTVDNRFDVYHIAKNIYMYSLERQVTKKATRSHLIAWWEKRKEMEITTGQVAKALNISNHFASRLLSELVDTLSCCYRVRFGVYIWDEECKHEYKSQADIVLDYLKEHNNAASMSQMERDLGITLPALCRLVKSIQAQPKLAKISKTTYVELLEDNRK</sequence>
<proteinExistence type="predicted"/>
<dbReference type="EMBL" id="AY095314">
    <property type="protein sequence ID" value="AAM28373.1"/>
    <property type="molecule type" value="Genomic_DNA"/>
</dbReference>
<evidence type="ECO:0000313" key="1">
    <source>
        <dbReference type="EMBL" id="AAM28373.1"/>
    </source>
</evidence>
<accession>Q8LT77</accession>
<reference evidence="1 2" key="1">
    <citation type="journal article" date="2003" name="Virology">
        <title>The complete sequence of marine bacteriophage VpV262 infecting vibrio parahaemolyticus indicates that an ancestral component of a T7 viral supergroup is widespread in the marine environment.</title>
        <authorList>
            <person name="Hardies S.C."/>
            <person name="Comeau A.M."/>
            <person name="Serwer P."/>
            <person name="Suttle C.A."/>
        </authorList>
    </citation>
    <scope>NUCLEOTIDE SEQUENCE</scope>
</reference>
<dbReference type="GeneID" id="956040"/>